<name>A0A9N9DMT9_9GLOM</name>
<keyword evidence="1" id="KW-1133">Transmembrane helix</keyword>
<evidence type="ECO:0000313" key="3">
    <source>
        <dbReference type="Proteomes" id="UP000789831"/>
    </source>
</evidence>
<feature type="transmembrane region" description="Helical" evidence="1">
    <location>
        <begin position="162"/>
        <end position="182"/>
    </location>
</feature>
<evidence type="ECO:0000256" key="1">
    <source>
        <dbReference type="SAM" id="Phobius"/>
    </source>
</evidence>
<keyword evidence="1" id="KW-0812">Transmembrane</keyword>
<protein>
    <submittedName>
        <fullName evidence="2">8764_t:CDS:1</fullName>
    </submittedName>
</protein>
<keyword evidence="3" id="KW-1185">Reference proteome</keyword>
<dbReference type="AlphaFoldDB" id="A0A9N9DMT9"/>
<organism evidence="2 3">
    <name type="scientific">Ambispora gerdemannii</name>
    <dbReference type="NCBI Taxonomy" id="144530"/>
    <lineage>
        <taxon>Eukaryota</taxon>
        <taxon>Fungi</taxon>
        <taxon>Fungi incertae sedis</taxon>
        <taxon>Mucoromycota</taxon>
        <taxon>Glomeromycotina</taxon>
        <taxon>Glomeromycetes</taxon>
        <taxon>Archaeosporales</taxon>
        <taxon>Ambisporaceae</taxon>
        <taxon>Ambispora</taxon>
    </lineage>
</organism>
<accession>A0A9N9DMT9</accession>
<gene>
    <name evidence="2" type="ORF">AGERDE_LOCUS11027</name>
</gene>
<keyword evidence="1" id="KW-0472">Membrane</keyword>
<feature type="transmembrane region" description="Helical" evidence="1">
    <location>
        <begin position="188"/>
        <end position="213"/>
    </location>
</feature>
<reference evidence="2" key="1">
    <citation type="submission" date="2021-06" db="EMBL/GenBank/DDBJ databases">
        <authorList>
            <person name="Kallberg Y."/>
            <person name="Tangrot J."/>
            <person name="Rosling A."/>
        </authorList>
    </citation>
    <scope>NUCLEOTIDE SEQUENCE</scope>
    <source>
        <strain evidence="2">MT106</strain>
    </source>
</reference>
<proteinExistence type="predicted"/>
<comment type="caution">
    <text evidence="2">The sequence shown here is derived from an EMBL/GenBank/DDBJ whole genome shotgun (WGS) entry which is preliminary data.</text>
</comment>
<dbReference type="Gene3D" id="1.20.1170.10">
    <property type="match status" value="1"/>
</dbReference>
<sequence>MLKNIIPKQQKIVKEAAAQNTNPTDLIDVINKDIDQSTGKQKKFVTVDNSLIDNKKVWTSHWKEICSSVTLPYLKNENIIIKKKKVLLTIINDNVKSFQTKSKQNVESFENYQKDLNNFCVKYRDWTKEQLDKTDLTIEQIKTNIITLESEISIYQNKIIGLGIRTGVGAFISVSGLGLSVATGPVGLISFGIAALIDSLATISCGVALDVILNKLAAAQNELSAEHYKLDQLIVQKDHIQ</sequence>
<dbReference type="EMBL" id="CAJVPL010004044">
    <property type="protein sequence ID" value="CAG8642236.1"/>
    <property type="molecule type" value="Genomic_DNA"/>
</dbReference>
<evidence type="ECO:0000313" key="2">
    <source>
        <dbReference type="EMBL" id="CAG8642236.1"/>
    </source>
</evidence>
<dbReference type="Proteomes" id="UP000789831">
    <property type="component" value="Unassembled WGS sequence"/>
</dbReference>